<proteinExistence type="predicted"/>
<keyword evidence="1" id="KW-0233">DNA recombination</keyword>
<dbReference type="InterPro" id="IPR052925">
    <property type="entry name" value="Phage_Integrase-like_Recomb"/>
</dbReference>
<organism evidence="2 3">
    <name type="scientific">Lyophyllum shimeji</name>
    <name type="common">Hon-shimeji</name>
    <name type="synonym">Tricholoma shimeji</name>
    <dbReference type="NCBI Taxonomy" id="47721"/>
    <lineage>
        <taxon>Eukaryota</taxon>
        <taxon>Fungi</taxon>
        <taxon>Dikarya</taxon>
        <taxon>Basidiomycota</taxon>
        <taxon>Agaricomycotina</taxon>
        <taxon>Agaricomycetes</taxon>
        <taxon>Agaricomycetidae</taxon>
        <taxon>Agaricales</taxon>
        <taxon>Tricholomatineae</taxon>
        <taxon>Lyophyllaceae</taxon>
        <taxon>Lyophyllum</taxon>
    </lineage>
</organism>
<gene>
    <name evidence="2" type="ORF">LshimejAT787_0211630</name>
</gene>
<sequence>MCHHINPRSVASYLSGICNQLETYFPDVRTHRKSPLVAKTLAGCQRLRGVPTIRKQPLSRNDLCRVVAHYERSKRYDDRLFVTLLLTGFYALMRLGELTWPDNPALQDDSKTTKVRSAVVSTEQYEFFLPCSKTDRLFEGNRIIVRAIDHPSNPYPHFVSYLASRNKRFPLSRELWLTSRGRVPTRSFFIRRLRQFFDASIAGQSMRAGGATFLAEAGAPPPLIQASGRWASETFHIYIRKHPVLMQALLFGGDADQEPQYHH</sequence>
<protein>
    <recommendedName>
        <fullName evidence="4">Tyr recombinase domain-containing protein</fullName>
    </recommendedName>
</protein>
<dbReference type="SUPFAM" id="SSF56349">
    <property type="entry name" value="DNA breaking-rejoining enzymes"/>
    <property type="match status" value="1"/>
</dbReference>
<accession>A0A9P3PHL0</accession>
<dbReference type="AlphaFoldDB" id="A0A9P3PHL0"/>
<evidence type="ECO:0000256" key="1">
    <source>
        <dbReference type="ARBA" id="ARBA00023172"/>
    </source>
</evidence>
<dbReference type="GO" id="GO:0006310">
    <property type="term" value="P:DNA recombination"/>
    <property type="evidence" value="ECO:0007669"/>
    <property type="project" value="UniProtKB-KW"/>
</dbReference>
<name>A0A9P3PHL0_LYOSH</name>
<evidence type="ECO:0000313" key="2">
    <source>
        <dbReference type="EMBL" id="GLB35598.1"/>
    </source>
</evidence>
<dbReference type="EMBL" id="BRPK01000002">
    <property type="protein sequence ID" value="GLB35598.1"/>
    <property type="molecule type" value="Genomic_DNA"/>
</dbReference>
<dbReference type="PANTHER" id="PTHR34605">
    <property type="entry name" value="PHAGE_INTEGRASE DOMAIN-CONTAINING PROTEIN"/>
    <property type="match status" value="1"/>
</dbReference>
<keyword evidence="3" id="KW-1185">Reference proteome</keyword>
<dbReference type="GO" id="GO:0003677">
    <property type="term" value="F:DNA binding"/>
    <property type="evidence" value="ECO:0007669"/>
    <property type="project" value="InterPro"/>
</dbReference>
<dbReference type="Gene3D" id="1.10.443.10">
    <property type="entry name" value="Intergrase catalytic core"/>
    <property type="match status" value="1"/>
</dbReference>
<evidence type="ECO:0000313" key="3">
    <source>
        <dbReference type="Proteomes" id="UP001063166"/>
    </source>
</evidence>
<dbReference type="Proteomes" id="UP001063166">
    <property type="component" value="Unassembled WGS sequence"/>
</dbReference>
<reference evidence="2" key="1">
    <citation type="submission" date="2022-07" db="EMBL/GenBank/DDBJ databases">
        <title>The genome of Lyophyllum shimeji provides insight into the initial evolution of ectomycorrhizal fungal genome.</title>
        <authorList>
            <person name="Kobayashi Y."/>
            <person name="Shibata T."/>
            <person name="Hirakawa H."/>
            <person name="Shigenobu S."/>
            <person name="Nishiyama T."/>
            <person name="Yamada A."/>
            <person name="Hasebe M."/>
            <person name="Kawaguchi M."/>
        </authorList>
    </citation>
    <scope>NUCLEOTIDE SEQUENCE</scope>
    <source>
        <strain evidence="2">AT787</strain>
    </source>
</reference>
<dbReference type="InterPro" id="IPR013762">
    <property type="entry name" value="Integrase-like_cat_sf"/>
</dbReference>
<dbReference type="OrthoDB" id="5598396at2759"/>
<comment type="caution">
    <text evidence="2">The sequence shown here is derived from an EMBL/GenBank/DDBJ whole genome shotgun (WGS) entry which is preliminary data.</text>
</comment>
<dbReference type="GO" id="GO:0015074">
    <property type="term" value="P:DNA integration"/>
    <property type="evidence" value="ECO:0007669"/>
    <property type="project" value="InterPro"/>
</dbReference>
<evidence type="ECO:0008006" key="4">
    <source>
        <dbReference type="Google" id="ProtNLM"/>
    </source>
</evidence>
<dbReference type="PANTHER" id="PTHR34605:SF4">
    <property type="entry name" value="DNA ADENINE METHYLTRANSFERASE"/>
    <property type="match status" value="1"/>
</dbReference>
<dbReference type="InterPro" id="IPR011010">
    <property type="entry name" value="DNA_brk_join_enz"/>
</dbReference>